<proteinExistence type="predicted"/>
<dbReference type="Proteomes" id="UP000594263">
    <property type="component" value="Unplaced"/>
</dbReference>
<organism evidence="1 2">
    <name type="scientific">Kalanchoe fedtschenkoi</name>
    <name type="common">Lavender scallops</name>
    <name type="synonym">South American air plant</name>
    <dbReference type="NCBI Taxonomy" id="63787"/>
    <lineage>
        <taxon>Eukaryota</taxon>
        <taxon>Viridiplantae</taxon>
        <taxon>Streptophyta</taxon>
        <taxon>Embryophyta</taxon>
        <taxon>Tracheophyta</taxon>
        <taxon>Spermatophyta</taxon>
        <taxon>Magnoliopsida</taxon>
        <taxon>eudicotyledons</taxon>
        <taxon>Gunneridae</taxon>
        <taxon>Pentapetalae</taxon>
        <taxon>Saxifragales</taxon>
        <taxon>Crassulaceae</taxon>
        <taxon>Kalanchoe</taxon>
    </lineage>
</organism>
<keyword evidence="2" id="KW-1185">Reference proteome</keyword>
<accession>A0A7N0R9D8</accession>
<protein>
    <submittedName>
        <fullName evidence="1">Uncharacterized protein</fullName>
    </submittedName>
</protein>
<dbReference type="EnsemblPlants" id="Kaladp0002s0104.1.v1.1">
    <property type="protein sequence ID" value="Kaladp0002s0104.1.v1.1"/>
    <property type="gene ID" value="Kaladp0002s0104.v1.1"/>
</dbReference>
<reference evidence="1" key="1">
    <citation type="submission" date="2021-01" db="UniProtKB">
        <authorList>
            <consortium name="EnsemblPlants"/>
        </authorList>
    </citation>
    <scope>IDENTIFICATION</scope>
</reference>
<dbReference type="AlphaFoldDB" id="A0A7N0R9D8"/>
<dbReference type="Gramene" id="Kaladp0002s0104.1.v1.1">
    <property type="protein sequence ID" value="Kaladp0002s0104.1.v1.1"/>
    <property type="gene ID" value="Kaladp0002s0104.v1.1"/>
</dbReference>
<sequence>MDRKLKPEGIVELEASLAKLSINTSAGKQPLLESISQPTLLVYCRIFARSDFVCWIQTVGFCRPSLECNHTE</sequence>
<evidence type="ECO:0000313" key="2">
    <source>
        <dbReference type="Proteomes" id="UP000594263"/>
    </source>
</evidence>
<name>A0A7N0R9D8_KALFE</name>
<evidence type="ECO:0000313" key="1">
    <source>
        <dbReference type="EnsemblPlants" id="Kaladp0002s0104.1.v1.1"/>
    </source>
</evidence>